<dbReference type="EMBL" id="HBUF01077565">
    <property type="protein sequence ID" value="CAG6631666.1"/>
    <property type="molecule type" value="Transcribed_RNA"/>
</dbReference>
<dbReference type="EMBL" id="HBUF01077563">
    <property type="protein sequence ID" value="CAG6631664.1"/>
    <property type="molecule type" value="Transcribed_RNA"/>
</dbReference>
<protein>
    <submittedName>
        <fullName evidence="1">Uncharacterized protein</fullName>
    </submittedName>
</protein>
<reference evidence="1" key="1">
    <citation type="submission" date="2021-05" db="EMBL/GenBank/DDBJ databases">
        <authorList>
            <person name="Alioto T."/>
            <person name="Alioto T."/>
            <person name="Gomez Garrido J."/>
        </authorList>
    </citation>
    <scope>NUCLEOTIDE SEQUENCE</scope>
</reference>
<sequence length="101" mass="10778">MVAGLAVVVLSLSFMNDGKKKYRIGVRTGSEIMKKVAGMTNNLNTNALSAIRIGILITNRATRADRAPRMMELSLLPLPPLVISVMIPAMGMGMHSTGTPP</sequence>
<evidence type="ECO:0000313" key="1">
    <source>
        <dbReference type="EMBL" id="CAG6631664.1"/>
    </source>
</evidence>
<accession>A0A8D8QHN0</accession>
<organism evidence="1">
    <name type="scientific">Cacopsylla melanoneura</name>
    <dbReference type="NCBI Taxonomy" id="428564"/>
    <lineage>
        <taxon>Eukaryota</taxon>
        <taxon>Metazoa</taxon>
        <taxon>Ecdysozoa</taxon>
        <taxon>Arthropoda</taxon>
        <taxon>Hexapoda</taxon>
        <taxon>Insecta</taxon>
        <taxon>Pterygota</taxon>
        <taxon>Neoptera</taxon>
        <taxon>Paraneoptera</taxon>
        <taxon>Hemiptera</taxon>
        <taxon>Sternorrhyncha</taxon>
        <taxon>Psylloidea</taxon>
        <taxon>Psyllidae</taxon>
        <taxon>Psyllinae</taxon>
        <taxon>Cacopsylla</taxon>
    </lineage>
</organism>
<proteinExistence type="predicted"/>
<name>A0A8D8QHN0_9HEMI</name>
<dbReference type="EMBL" id="HBUF01077564">
    <property type="protein sequence ID" value="CAG6631665.1"/>
    <property type="molecule type" value="Transcribed_RNA"/>
</dbReference>
<dbReference type="AlphaFoldDB" id="A0A8D8QHN0"/>